<evidence type="ECO:0000313" key="7">
    <source>
        <dbReference type="Proteomes" id="UP001166286"/>
    </source>
</evidence>
<organism evidence="6 7">
    <name type="scientific">Cladonia borealis</name>
    <dbReference type="NCBI Taxonomy" id="184061"/>
    <lineage>
        <taxon>Eukaryota</taxon>
        <taxon>Fungi</taxon>
        <taxon>Dikarya</taxon>
        <taxon>Ascomycota</taxon>
        <taxon>Pezizomycotina</taxon>
        <taxon>Lecanoromycetes</taxon>
        <taxon>OSLEUM clade</taxon>
        <taxon>Lecanoromycetidae</taxon>
        <taxon>Lecanorales</taxon>
        <taxon>Lecanorineae</taxon>
        <taxon>Cladoniaceae</taxon>
        <taxon>Cladonia</taxon>
    </lineage>
</organism>
<feature type="region of interest" description="Disordered" evidence="5">
    <location>
        <begin position="1"/>
        <end position="43"/>
    </location>
</feature>
<gene>
    <name evidence="6" type="ORF">JMJ35_000695</name>
</gene>
<sequence>MPFSQWISGNYQSSTSAGPNDVPPVHTPKTRPPQGFRDKLPFHGTLPKYSGPYSVGYMEIEVPAASPRTFSHITRRGRHILQLETVLIALYYPSALGSGNGKDPGGCRKWSRELWLPHPRSEMSKGYGDFAQVPPWLVLIWFFLTTWFTKLPAFRNAKLASHWPPEQNTRQGGWKVKNETGDPPKGQPKEPIYPLIIFSHGLGGSRTVYSTVCGEFASYGFVVCAVEHRDGSGARTFVNHPAEGKGSRKEREANGGVDHLEKESAYSWDIIDFIFPKRNPHDTRPDNEEGIDAELRAAQIDMRLAEIQEAYDIVKAIDSGNGSVVSQQNLRNADGIGGSSRGLVGVNWDCWTGRVRTSQVTMVGHSFGAATTVEVLRHTDRFAWVGQGISYDIWGLAVKSPESNPAHRISMPLLGINSEAFMYWEDNFQAAVAICDEAKMHGSLAWLLTVRGTVHISQSDFCILYPQTASLLLKQTINPRRAIDININASLEFLAKVMPEPIAPFHRCSDNERLLELPCLKVLPTVHKPSEKWTAVRLKVPHEARARIALILKRNLKKGEGVDGEKEVWMHIAPIAGKLKRDHLGSGYPNKQDEGEDINDAEKVSEISDRNRRTSKGFVAASAPVWPVAKNE</sequence>
<dbReference type="Gene3D" id="3.40.50.1820">
    <property type="entry name" value="alpha/beta hydrolase"/>
    <property type="match status" value="1"/>
</dbReference>
<feature type="region of interest" description="Disordered" evidence="5">
    <location>
        <begin position="583"/>
        <end position="615"/>
    </location>
</feature>
<dbReference type="SUPFAM" id="SSF53474">
    <property type="entry name" value="alpha/beta-Hydrolases"/>
    <property type="match status" value="1"/>
</dbReference>
<feature type="compositionally biased region" description="Polar residues" evidence="5">
    <location>
        <begin position="1"/>
        <end position="18"/>
    </location>
</feature>
<evidence type="ECO:0000256" key="4">
    <source>
        <dbReference type="ARBA" id="ARBA00023098"/>
    </source>
</evidence>
<proteinExistence type="predicted"/>
<accession>A0AA39R9W8</accession>
<keyword evidence="2" id="KW-0378">Hydrolase</keyword>
<dbReference type="GO" id="GO:0003847">
    <property type="term" value="F:1-alkyl-2-acetylglycerophosphocholine esterase activity"/>
    <property type="evidence" value="ECO:0007669"/>
    <property type="project" value="UniProtKB-EC"/>
</dbReference>
<comment type="caution">
    <text evidence="6">The sequence shown here is derived from an EMBL/GenBank/DDBJ whole genome shotgun (WGS) entry which is preliminary data.</text>
</comment>
<keyword evidence="3" id="KW-0442">Lipid degradation</keyword>
<dbReference type="PANTHER" id="PTHR10272">
    <property type="entry name" value="PLATELET-ACTIVATING FACTOR ACETYLHYDROLASE"/>
    <property type="match status" value="1"/>
</dbReference>
<evidence type="ECO:0000313" key="6">
    <source>
        <dbReference type="EMBL" id="KAK0517540.1"/>
    </source>
</evidence>
<feature type="compositionally biased region" description="Basic and acidic residues" evidence="5">
    <location>
        <begin position="600"/>
        <end position="612"/>
    </location>
</feature>
<dbReference type="EMBL" id="JAFEKC020000001">
    <property type="protein sequence ID" value="KAK0517540.1"/>
    <property type="molecule type" value="Genomic_DNA"/>
</dbReference>
<dbReference type="Proteomes" id="UP001166286">
    <property type="component" value="Unassembled WGS sequence"/>
</dbReference>
<evidence type="ECO:0000256" key="2">
    <source>
        <dbReference type="ARBA" id="ARBA00022801"/>
    </source>
</evidence>
<evidence type="ECO:0000256" key="3">
    <source>
        <dbReference type="ARBA" id="ARBA00022963"/>
    </source>
</evidence>
<feature type="region of interest" description="Disordered" evidence="5">
    <location>
        <begin position="164"/>
        <end position="189"/>
    </location>
</feature>
<dbReference type="PANTHER" id="PTHR10272:SF0">
    <property type="entry name" value="PLATELET-ACTIVATING FACTOR ACETYLHYDROLASE"/>
    <property type="match status" value="1"/>
</dbReference>
<dbReference type="AlphaFoldDB" id="A0AA39R9W8"/>
<protein>
    <recommendedName>
        <fullName evidence="1">1-alkyl-2-acetylglycerophosphocholine esterase</fullName>
        <ecNumber evidence="1">3.1.1.47</ecNumber>
    </recommendedName>
</protein>
<name>A0AA39R9W8_9LECA</name>
<keyword evidence="4" id="KW-0443">Lipid metabolism</keyword>
<evidence type="ECO:0000256" key="1">
    <source>
        <dbReference type="ARBA" id="ARBA00013201"/>
    </source>
</evidence>
<dbReference type="Pfam" id="PF03403">
    <property type="entry name" value="PAF-AH_p_II"/>
    <property type="match status" value="1"/>
</dbReference>
<dbReference type="InterPro" id="IPR029058">
    <property type="entry name" value="AB_hydrolase_fold"/>
</dbReference>
<dbReference type="EC" id="3.1.1.47" evidence="1"/>
<keyword evidence="7" id="KW-1185">Reference proteome</keyword>
<dbReference type="GO" id="GO:0016042">
    <property type="term" value="P:lipid catabolic process"/>
    <property type="evidence" value="ECO:0007669"/>
    <property type="project" value="UniProtKB-KW"/>
</dbReference>
<evidence type="ECO:0000256" key="5">
    <source>
        <dbReference type="SAM" id="MobiDB-lite"/>
    </source>
</evidence>
<reference evidence="6" key="1">
    <citation type="submission" date="2023-03" db="EMBL/GenBank/DDBJ databases">
        <title>Complete genome of Cladonia borealis.</title>
        <authorList>
            <person name="Park H."/>
        </authorList>
    </citation>
    <scope>NUCLEOTIDE SEQUENCE</scope>
    <source>
        <strain evidence="6">ANT050790</strain>
    </source>
</reference>